<dbReference type="InterPro" id="IPR000300">
    <property type="entry name" value="IPPc"/>
</dbReference>
<sequence>MGPTRSSEIARKWNSKIGATLNKTQKYSEAVEHHHKVYPVKDGDCRARNAGKFRCMASKQMVGILVSVWVRDDLLQHISNPSVSCVGCGIMGCLKNKGSVAVRFCLHEESFCFVCCHLASGGEEGDERRRNLNAADILSRTWFSGDGLPNKILDHNQVVLFGDLNYRISFPDTKIRSLVEQKEWNILLDKDQLRFEVFERRAFEGWKEGEITFPPTYKYHPSSDEYCWFISGRKGQKPRSPAWCDRILWVGEGLKQNWYDRCELKLSDHRPVRAAFTVEVDAGEFLNSSTSPHRIDDVVDSFDLLSNESVAKVIMKVHQV</sequence>
<comment type="similarity">
    <text evidence="1">Belongs to the inositol polyphosphate 5-phosphatase family.</text>
</comment>
<dbReference type="SMART" id="SM00128">
    <property type="entry name" value="IPPc"/>
    <property type="match status" value="1"/>
</dbReference>
<gene>
    <name evidence="4" type="ORF">Cni_G28947</name>
</gene>
<dbReference type="InterPro" id="IPR036691">
    <property type="entry name" value="Endo/exonu/phosph_ase_sf"/>
</dbReference>
<evidence type="ECO:0000256" key="1">
    <source>
        <dbReference type="ARBA" id="ARBA00010768"/>
    </source>
</evidence>
<feature type="domain" description="Inositol polyphosphate-related phosphatase" evidence="3">
    <location>
        <begin position="1"/>
        <end position="284"/>
    </location>
</feature>
<dbReference type="PANTHER" id="PTHR45666:SF24">
    <property type="entry name" value="OS09G0394600 PROTEIN"/>
    <property type="match status" value="1"/>
</dbReference>
<reference evidence="4 5" key="1">
    <citation type="submission" date="2023-10" db="EMBL/GenBank/DDBJ databases">
        <title>Chromosome-scale genome assembly provides insights into flower coloration mechanisms of Canna indica.</title>
        <authorList>
            <person name="Li C."/>
        </authorList>
    </citation>
    <scope>NUCLEOTIDE SEQUENCE [LARGE SCALE GENOMIC DNA]</scope>
    <source>
        <tissue evidence="4">Flower</tissue>
    </source>
</reference>
<evidence type="ECO:0000313" key="4">
    <source>
        <dbReference type="EMBL" id="WOL20145.1"/>
    </source>
</evidence>
<name>A0AAQ3QTJ4_9LILI</name>
<dbReference type="SUPFAM" id="SSF56219">
    <property type="entry name" value="DNase I-like"/>
    <property type="match status" value="1"/>
</dbReference>
<dbReference type="GO" id="GO:0004445">
    <property type="term" value="F:inositol-polyphosphate 5-phosphatase activity"/>
    <property type="evidence" value="ECO:0007669"/>
    <property type="project" value="InterPro"/>
</dbReference>
<evidence type="ECO:0000256" key="2">
    <source>
        <dbReference type="ARBA" id="ARBA00022801"/>
    </source>
</evidence>
<dbReference type="GO" id="GO:0004439">
    <property type="term" value="F:phosphatidylinositol-4,5-bisphosphate 5-phosphatase activity"/>
    <property type="evidence" value="ECO:0007669"/>
    <property type="project" value="TreeGrafter"/>
</dbReference>
<dbReference type="Proteomes" id="UP001327560">
    <property type="component" value="Chromosome 9"/>
</dbReference>
<evidence type="ECO:0000259" key="3">
    <source>
        <dbReference type="SMART" id="SM00128"/>
    </source>
</evidence>
<dbReference type="Gene3D" id="3.60.10.10">
    <property type="entry name" value="Endonuclease/exonuclease/phosphatase"/>
    <property type="match status" value="1"/>
</dbReference>
<dbReference type="GO" id="GO:0046856">
    <property type="term" value="P:phosphatidylinositol dephosphorylation"/>
    <property type="evidence" value="ECO:0007669"/>
    <property type="project" value="InterPro"/>
</dbReference>
<accession>A0AAQ3QTJ4</accession>
<dbReference type="InterPro" id="IPR045849">
    <property type="entry name" value="IP5P_plant"/>
</dbReference>
<dbReference type="EMBL" id="CP136898">
    <property type="protein sequence ID" value="WOL20145.1"/>
    <property type="molecule type" value="Genomic_DNA"/>
</dbReference>
<keyword evidence="2" id="KW-0378">Hydrolase</keyword>
<organism evidence="4 5">
    <name type="scientific">Canna indica</name>
    <name type="common">Indian-shot</name>
    <dbReference type="NCBI Taxonomy" id="4628"/>
    <lineage>
        <taxon>Eukaryota</taxon>
        <taxon>Viridiplantae</taxon>
        <taxon>Streptophyta</taxon>
        <taxon>Embryophyta</taxon>
        <taxon>Tracheophyta</taxon>
        <taxon>Spermatophyta</taxon>
        <taxon>Magnoliopsida</taxon>
        <taxon>Liliopsida</taxon>
        <taxon>Zingiberales</taxon>
        <taxon>Cannaceae</taxon>
        <taxon>Canna</taxon>
    </lineage>
</organism>
<keyword evidence="5" id="KW-1185">Reference proteome</keyword>
<proteinExistence type="inferred from homology"/>
<dbReference type="AlphaFoldDB" id="A0AAQ3QTJ4"/>
<dbReference type="Pfam" id="PF22669">
    <property type="entry name" value="Exo_endo_phos2"/>
    <property type="match status" value="1"/>
</dbReference>
<dbReference type="PANTHER" id="PTHR45666">
    <property type="entry name" value="TYPE IV INOSITOL POLYPHOSPHATE 5-PHOSPHATASE 9"/>
    <property type="match status" value="1"/>
</dbReference>
<dbReference type="GO" id="GO:0034485">
    <property type="term" value="F:phosphatidylinositol-3,4,5-trisphosphate 5-phosphatase activity"/>
    <property type="evidence" value="ECO:0007669"/>
    <property type="project" value="TreeGrafter"/>
</dbReference>
<evidence type="ECO:0000313" key="5">
    <source>
        <dbReference type="Proteomes" id="UP001327560"/>
    </source>
</evidence>
<protein>
    <submittedName>
        <fullName evidence="4">Type IV inositol polyphosphate 5-phosphatase 9-like isoform X1</fullName>
    </submittedName>
</protein>